<keyword evidence="3" id="KW-1185">Reference proteome</keyword>
<comment type="caution">
    <text evidence="2">The sequence shown here is derived from an EMBL/GenBank/DDBJ whole genome shotgun (WGS) entry which is preliminary data.</text>
</comment>
<keyword evidence="1" id="KW-0732">Signal</keyword>
<dbReference type="PANTHER" id="PTHR31676:SF71">
    <property type="entry name" value="EXPRESSED PROTEIN"/>
    <property type="match status" value="1"/>
</dbReference>
<proteinExistence type="predicted"/>
<evidence type="ECO:0008006" key="4">
    <source>
        <dbReference type="Google" id="ProtNLM"/>
    </source>
</evidence>
<sequence>MASATVNLNLAIFSLFIIIFFLSSIPAKSESSVYDILTQFGLPKGLLPDCVVDDTFSPEDGNFVVELEKPCYVQFDYLVYYEKRITGTLKMGSITNLKGIQVKRLFLWFDVDEIKVDLPPGDSIYFQVGLINKKLKVDQFQTVRSCNSGVRSSRSWKLIFEILHRSTAILDMEGQHFLDHSCNASWILVPEVTFQSLSLVLIRLS</sequence>
<dbReference type="OrthoDB" id="755906at2759"/>
<accession>A0A9Q1KGY7</accession>
<dbReference type="AlphaFoldDB" id="A0A9Q1KGY7"/>
<evidence type="ECO:0000313" key="2">
    <source>
        <dbReference type="EMBL" id="KAJ8443345.1"/>
    </source>
</evidence>
<evidence type="ECO:0000256" key="1">
    <source>
        <dbReference type="SAM" id="SignalP"/>
    </source>
</evidence>
<dbReference type="InterPro" id="IPR036758">
    <property type="entry name" value="At5g01610-like"/>
</dbReference>
<dbReference type="Proteomes" id="UP001153076">
    <property type="component" value="Unassembled WGS sequence"/>
</dbReference>
<gene>
    <name evidence="2" type="ORF">Cgig2_015826</name>
</gene>
<evidence type="ECO:0000313" key="3">
    <source>
        <dbReference type="Proteomes" id="UP001153076"/>
    </source>
</evidence>
<dbReference type="Gene3D" id="2.30.240.10">
    <property type="entry name" value="At5g01610-like"/>
    <property type="match status" value="1"/>
</dbReference>
<name>A0A9Q1KGY7_9CARY</name>
<dbReference type="SUPFAM" id="SSF141562">
    <property type="entry name" value="At5g01610-like"/>
    <property type="match status" value="1"/>
</dbReference>
<feature type="chain" id="PRO_5040144646" description="Transmembrane protein" evidence="1">
    <location>
        <begin position="32"/>
        <end position="205"/>
    </location>
</feature>
<dbReference type="Pfam" id="PF04398">
    <property type="entry name" value="DUF538"/>
    <property type="match status" value="1"/>
</dbReference>
<protein>
    <recommendedName>
        <fullName evidence="4">Transmembrane protein</fullName>
    </recommendedName>
</protein>
<dbReference type="PANTHER" id="PTHR31676">
    <property type="entry name" value="T31J12.3 PROTEIN-RELATED"/>
    <property type="match status" value="1"/>
</dbReference>
<reference evidence="2" key="1">
    <citation type="submission" date="2022-04" db="EMBL/GenBank/DDBJ databases">
        <title>Carnegiea gigantea Genome sequencing and assembly v2.</title>
        <authorList>
            <person name="Copetti D."/>
            <person name="Sanderson M.J."/>
            <person name="Burquez A."/>
            <person name="Wojciechowski M.F."/>
        </authorList>
    </citation>
    <scope>NUCLEOTIDE SEQUENCE</scope>
    <source>
        <strain evidence="2">SGP5-SGP5p</strain>
        <tissue evidence="2">Aerial part</tissue>
    </source>
</reference>
<dbReference type="InterPro" id="IPR007493">
    <property type="entry name" value="DUF538"/>
</dbReference>
<dbReference type="EMBL" id="JAKOGI010000121">
    <property type="protein sequence ID" value="KAJ8443345.1"/>
    <property type="molecule type" value="Genomic_DNA"/>
</dbReference>
<feature type="signal peptide" evidence="1">
    <location>
        <begin position="1"/>
        <end position="31"/>
    </location>
</feature>
<organism evidence="2 3">
    <name type="scientific">Carnegiea gigantea</name>
    <dbReference type="NCBI Taxonomy" id="171969"/>
    <lineage>
        <taxon>Eukaryota</taxon>
        <taxon>Viridiplantae</taxon>
        <taxon>Streptophyta</taxon>
        <taxon>Embryophyta</taxon>
        <taxon>Tracheophyta</taxon>
        <taxon>Spermatophyta</taxon>
        <taxon>Magnoliopsida</taxon>
        <taxon>eudicotyledons</taxon>
        <taxon>Gunneridae</taxon>
        <taxon>Pentapetalae</taxon>
        <taxon>Caryophyllales</taxon>
        <taxon>Cactineae</taxon>
        <taxon>Cactaceae</taxon>
        <taxon>Cactoideae</taxon>
        <taxon>Echinocereeae</taxon>
        <taxon>Carnegiea</taxon>
    </lineage>
</organism>